<dbReference type="SUPFAM" id="SSF49265">
    <property type="entry name" value="Fibronectin type III"/>
    <property type="match status" value="3"/>
</dbReference>
<dbReference type="InterPro" id="IPR036116">
    <property type="entry name" value="FN3_sf"/>
</dbReference>
<dbReference type="SMART" id="SM00216">
    <property type="entry name" value="VWD"/>
    <property type="match status" value="3"/>
</dbReference>
<evidence type="ECO:0000256" key="5">
    <source>
        <dbReference type="PROSITE-ProRule" id="PRU00076"/>
    </source>
</evidence>
<feature type="compositionally biased region" description="Basic and acidic residues" evidence="6">
    <location>
        <begin position="2185"/>
        <end position="2208"/>
    </location>
</feature>
<feature type="domain" description="Fibronectin type-III" evidence="9">
    <location>
        <begin position="1537"/>
        <end position="1626"/>
    </location>
</feature>
<evidence type="ECO:0000256" key="3">
    <source>
        <dbReference type="ARBA" id="ARBA00023157"/>
    </source>
</evidence>
<accession>A0A8B7ZZ07</accession>
<dbReference type="InterPro" id="IPR025615">
    <property type="entry name" value="TILa_dom"/>
</dbReference>
<dbReference type="InterPro" id="IPR000742">
    <property type="entry name" value="EGF"/>
</dbReference>
<dbReference type="SUPFAM" id="SSF57567">
    <property type="entry name" value="Serine protease inhibitors"/>
    <property type="match status" value="3"/>
</dbReference>
<dbReference type="InterPro" id="IPR013783">
    <property type="entry name" value="Ig-like_fold"/>
</dbReference>
<dbReference type="CDD" id="cd19941">
    <property type="entry name" value="TIL"/>
    <property type="match status" value="3"/>
</dbReference>
<dbReference type="Pfam" id="PF00041">
    <property type="entry name" value="fn3"/>
    <property type="match status" value="2"/>
</dbReference>
<dbReference type="SMART" id="SM00832">
    <property type="entry name" value="C8"/>
    <property type="match status" value="3"/>
</dbReference>
<keyword evidence="7" id="KW-1133">Transmembrane helix</keyword>
<evidence type="ECO:0000313" key="12">
    <source>
        <dbReference type="RefSeq" id="XP_022108816.1"/>
    </source>
</evidence>
<dbReference type="SMART" id="SM00181">
    <property type="entry name" value="EGF"/>
    <property type="match status" value="6"/>
</dbReference>
<feature type="compositionally biased region" description="Polar residues" evidence="6">
    <location>
        <begin position="1341"/>
        <end position="1370"/>
    </location>
</feature>
<reference evidence="12" key="1">
    <citation type="submission" date="2025-08" db="UniProtKB">
        <authorList>
            <consortium name="RefSeq"/>
        </authorList>
    </citation>
    <scope>IDENTIFICATION</scope>
</reference>
<dbReference type="RefSeq" id="XP_022108816.1">
    <property type="nucleotide sequence ID" value="XM_022253124.1"/>
</dbReference>
<evidence type="ECO:0000259" key="9">
    <source>
        <dbReference type="PROSITE" id="PS50853"/>
    </source>
</evidence>
<feature type="domain" description="EGF-like" evidence="8">
    <location>
        <begin position="1218"/>
        <end position="1256"/>
    </location>
</feature>
<evidence type="ECO:0000256" key="2">
    <source>
        <dbReference type="ARBA" id="ARBA00022737"/>
    </source>
</evidence>
<dbReference type="SMART" id="SM00215">
    <property type="entry name" value="VWC_out"/>
    <property type="match status" value="2"/>
</dbReference>
<dbReference type="KEGG" id="aplc:110989042"/>
<protein>
    <submittedName>
        <fullName evidence="12">IgGFc-binding protein-like</fullName>
    </submittedName>
</protein>
<dbReference type="PANTHER" id="PTHR11339">
    <property type="entry name" value="EXTRACELLULAR MATRIX GLYCOPROTEIN RELATED"/>
    <property type="match status" value="1"/>
</dbReference>
<organism evidence="11 12">
    <name type="scientific">Acanthaster planci</name>
    <name type="common">Crown-of-thorns starfish</name>
    <dbReference type="NCBI Taxonomy" id="133434"/>
    <lineage>
        <taxon>Eukaryota</taxon>
        <taxon>Metazoa</taxon>
        <taxon>Echinodermata</taxon>
        <taxon>Eleutherozoa</taxon>
        <taxon>Asterozoa</taxon>
        <taxon>Asteroidea</taxon>
        <taxon>Valvatacea</taxon>
        <taxon>Valvatida</taxon>
        <taxon>Acanthasteridae</taxon>
        <taxon>Acanthaster</taxon>
    </lineage>
</organism>
<feature type="domain" description="VWFD" evidence="10">
    <location>
        <begin position="433"/>
        <end position="607"/>
    </location>
</feature>
<dbReference type="Gene3D" id="2.60.40.10">
    <property type="entry name" value="Immunoglobulins"/>
    <property type="match status" value="3"/>
</dbReference>
<dbReference type="Pfam" id="PF12714">
    <property type="entry name" value="TILa"/>
    <property type="match status" value="3"/>
</dbReference>
<dbReference type="InterPro" id="IPR036084">
    <property type="entry name" value="Ser_inhib-like_sf"/>
</dbReference>
<feature type="region of interest" description="Disordered" evidence="6">
    <location>
        <begin position="2164"/>
        <end position="2217"/>
    </location>
</feature>
<evidence type="ECO:0000313" key="11">
    <source>
        <dbReference type="Proteomes" id="UP000694845"/>
    </source>
</evidence>
<keyword evidence="1 5" id="KW-0245">EGF-like domain</keyword>
<gene>
    <name evidence="12" type="primary">LOC110989042</name>
</gene>
<feature type="domain" description="VWFD" evidence="10">
    <location>
        <begin position="36"/>
        <end position="212"/>
    </location>
</feature>
<dbReference type="Pfam" id="PF12947">
    <property type="entry name" value="EGF_3"/>
    <property type="match status" value="1"/>
</dbReference>
<keyword evidence="11" id="KW-1185">Reference proteome</keyword>
<dbReference type="InterPro" id="IPR001007">
    <property type="entry name" value="VWF_dom"/>
</dbReference>
<dbReference type="PROSITE" id="PS50026">
    <property type="entry name" value="EGF_3"/>
    <property type="match status" value="1"/>
</dbReference>
<dbReference type="InterPro" id="IPR009017">
    <property type="entry name" value="GFP"/>
</dbReference>
<dbReference type="PROSITE" id="PS01186">
    <property type="entry name" value="EGF_2"/>
    <property type="match status" value="3"/>
</dbReference>
<dbReference type="GeneID" id="110989042"/>
<keyword evidence="4" id="KW-0325">Glycoprotein</keyword>
<evidence type="ECO:0000256" key="6">
    <source>
        <dbReference type="SAM" id="MobiDB-lite"/>
    </source>
</evidence>
<dbReference type="Pfam" id="PF08742">
    <property type="entry name" value="C8"/>
    <property type="match status" value="3"/>
</dbReference>
<feature type="region of interest" description="Disordered" evidence="6">
    <location>
        <begin position="1398"/>
        <end position="1430"/>
    </location>
</feature>
<keyword evidence="7" id="KW-0812">Transmembrane</keyword>
<comment type="caution">
    <text evidence="5">Lacks conserved residue(s) required for the propagation of feature annotation.</text>
</comment>
<keyword evidence="7" id="KW-0472">Membrane</keyword>
<dbReference type="PROSITE" id="PS51233">
    <property type="entry name" value="VWFD"/>
    <property type="match status" value="3"/>
</dbReference>
<dbReference type="FunFam" id="2.10.25.10:FF:000055">
    <property type="entry name" value="alpha-tectorin isoform X1"/>
    <property type="match status" value="2"/>
</dbReference>
<evidence type="ECO:0000259" key="8">
    <source>
        <dbReference type="PROSITE" id="PS50026"/>
    </source>
</evidence>
<name>A0A8B7ZZ07_ACAPL</name>
<dbReference type="InterPro" id="IPR001846">
    <property type="entry name" value="VWF_type-D"/>
</dbReference>
<keyword evidence="3" id="KW-1015">Disulfide bond</keyword>
<evidence type="ECO:0000259" key="10">
    <source>
        <dbReference type="PROSITE" id="PS51233"/>
    </source>
</evidence>
<dbReference type="InterPro" id="IPR050780">
    <property type="entry name" value="Mucin_vWF_Thrombospondin_sf"/>
</dbReference>
<dbReference type="SMART" id="SM00060">
    <property type="entry name" value="FN3"/>
    <property type="match status" value="5"/>
</dbReference>
<sequence length="2217" mass="245018">MQCHEEATCDIKDGVRNCYCNNGFTGDGLTCKRDAGVCRAWGDPHYVTFDGVEYDFQGECEYTLVRDCWNTSGLPSFHVIAKNLKRKPSERVSFTREVVLEFGGRRYALLQQREVRIDDVAVSLPVLDLNGVSIRKSGKELLLTTSFNLEIQWNGKSIVLVTVPETYWNRTCGLCGTFDGDRENDYRLPDGSLVKHRNDFGHSWAIDKVECEPPVDPQPCLEESERYRQAADLCYILIDETGPFAPCHDYVDPGPYHESCLYDLCETLPDDDLLCDSAESYAAACRSAGGSVADWKREAEICQLECPSELIYEACGTACPANCQERQGNADCQQTCIETCRCPDGLLLEGDRCIQPSECGCLLADGVTYLPINGVWVSPGCDEKCHCGVDGLVQCSSLQCDESALCDIKNGFRDCYCKDGFVGNGVECLKGSRVCTVWGDPHYITFDGFKYDFQGDCEYTLARNCSQLSESFHLSARNVKMKPSDPVSYTEELRLHYRSGEYSLRRRGELRIDGVVVTPPVERADGVLILQDGYKLTLATAFGLSIRWDGHRTAEISLPSHYANQTCGLCGNFDGNSENDFVTPDHLTVPTANDFGNSWATYPDQCFDEIIVPSPCDEEPENKERAQDLCYVIIDETGPFALCHDFVDARPYHEACVYDLCAYLPNDNFLCDSLSQYGEACRNRGVEIRNWRVETPQCAYPCPDGMHYEPCGRACHDTCAKRLMEDMCNQTCVETCRCPEGKVLEGGRCVLPSECGCVLQDGTYLKRGDKWLSEDCSTRCHCNGTQAFCEDNVCHAKAKCDISNGVRDCFCKNGYFGDGRENCTRAPGVCYIWGDPHYKTFDGLQFNFQGECDYTLVDVCGNQTSTPAFKITAENVKRKPEAEVTYTKKLKLNLCGKVFTLAQNGVTSVDGVDIKLPFVSQEGVTILFSGTETVSHIRTDTGMALAVINDYLISGSCLGVKDIFTIDWDILSTNFGLSIRWDGRHTAKVTVPSEYSGALCGLCGNYDADQDNDLMLSDGTVVTNLLTFGQSWTVDSSRCTSDPVDAEPCEGYANVTLGQDLCFIMKQQDGPFLECIPYLNPDPYYDACVYDACATLPDLDIICDDISVYAGACARLGYHVIPWRKEDFCPLHCPGELHYTPFAPQCPETCADHDAPPDPALCGSAREGCVCPPGYQLDNQECLPESQCGCSENGFYYSAGDRWVRENCTHECLCTDAQTIECQTLRCHYDASCWVIRGYRACVCDTGFVGNGLNCTQVAEPTTVMPTTLSKLSTAEDTTELEPSTLSDEITHSGQTISFLETTTDQSTTEKMTPPFTEQSTTVERSAETTRESTTPFKPVTTAQKPVTTQQQFTTDRPITTQPGDSTTWQPMTTAQQLTTQPITTMEPVVITTQLPISTQQPSVTTEQPITTVQPTTAPPTTPIPTQSQTTLEPTTLYNLAVTNKNSSSLTVSWTLFIRLSTLRVEWRPLSEGSEFKRGPTVLSSVTEYTITNLLASTTYEIRLALPIGGTTLYGDSVFESSCPEGFTNLLCTEDISIYDLTLVTATSSSLSLSWQLTGATDWNQVEYQFTSDIAWRQGAVLTGITTAATLYGLEPQQTVLVRIHARKLDGTDAYTDEKTFETCSNFYQGVTCEESLPYDGSIFSRGSSSLTFQLDSNLEAETVTGQYRSGSAFSRQAWQTGPTVPASREVYILDGLSPGVGYSVRFVFVGGGGNVTISQAFSAATCANGLQGVNCEGDYSAGAYDLKLIEATSSYITVSWELDVEIASYEVQLRQQSEAEWTTVARLSPGRQAITVEELSPLTYYVVRVVISLPGELEDVFSAELVVLTCSRNYNGINCENYVPTTLAPTMALTTPFRDTFNVTSVNSISITATWDTSSGVAFVQLQFRVLNTLSWRNGTLTFGQHNVYVLTDLQQETSYEIRVLYGLDSVVIASDIIATRTCRRGWQGRTQCDTDYSTIGAFDVLLTLATSSSLEISWELMVDADWNMVQFQLAGDSIWQNSTLLPGEATAASILDLLPGSAYSMRVLTKRILGGIDSSRNRRQAQDGDIGISASVLYATCLEGTLGLNCEQEVVTATVAPEAPLQTLLYVMVGVLAICVVVLFAMMAWLHRRWSRRPALRLKRFPVDVQPSDLQMRRQVDNNIAFASEAASQHDERFGAVNHGRQPYYDNEAFPPTPTPTGRTERPEMHDPIRSHDSRDERDRARPAYNSDMTY</sequence>
<dbReference type="InterPro" id="IPR024731">
    <property type="entry name" value="NELL2-like_EGF"/>
</dbReference>
<dbReference type="PANTHER" id="PTHR11339:SF373">
    <property type="entry name" value="VWFD DOMAIN-CONTAINING PROTEIN"/>
    <property type="match status" value="1"/>
</dbReference>
<dbReference type="InterPro" id="IPR002919">
    <property type="entry name" value="TIL_dom"/>
</dbReference>
<proteinExistence type="predicted"/>
<feature type="compositionally biased region" description="Polar residues" evidence="6">
    <location>
        <begin position="1398"/>
        <end position="1407"/>
    </location>
</feature>
<evidence type="ECO:0000256" key="7">
    <source>
        <dbReference type="SAM" id="Phobius"/>
    </source>
</evidence>
<feature type="region of interest" description="Disordered" evidence="6">
    <location>
        <begin position="1304"/>
        <end position="1370"/>
    </location>
</feature>
<feature type="compositionally biased region" description="Polar residues" evidence="6">
    <location>
        <begin position="1304"/>
        <end position="1319"/>
    </location>
</feature>
<evidence type="ECO:0000256" key="1">
    <source>
        <dbReference type="ARBA" id="ARBA00022536"/>
    </source>
</evidence>
<dbReference type="Proteomes" id="UP000694845">
    <property type="component" value="Unplaced"/>
</dbReference>
<dbReference type="PROSITE" id="PS50853">
    <property type="entry name" value="FN3"/>
    <property type="match status" value="3"/>
</dbReference>
<dbReference type="GO" id="GO:0005615">
    <property type="term" value="C:extracellular space"/>
    <property type="evidence" value="ECO:0007669"/>
    <property type="project" value="TreeGrafter"/>
</dbReference>
<dbReference type="Gene3D" id="2.40.155.10">
    <property type="entry name" value="Green fluorescent protein"/>
    <property type="match status" value="1"/>
</dbReference>
<dbReference type="OrthoDB" id="5945029at2759"/>
<feature type="domain" description="Fibronectin type-III" evidence="9">
    <location>
        <begin position="1433"/>
        <end position="1526"/>
    </location>
</feature>
<dbReference type="Pfam" id="PF01826">
    <property type="entry name" value="TIL"/>
    <property type="match status" value="3"/>
</dbReference>
<feature type="domain" description="VWFD" evidence="10">
    <location>
        <begin position="828"/>
        <end position="1040"/>
    </location>
</feature>
<feature type="domain" description="Fibronectin type-III" evidence="9">
    <location>
        <begin position="1743"/>
        <end position="1833"/>
    </location>
</feature>
<dbReference type="GO" id="GO:0031012">
    <property type="term" value="C:extracellular matrix"/>
    <property type="evidence" value="ECO:0007669"/>
    <property type="project" value="TreeGrafter"/>
</dbReference>
<feature type="transmembrane region" description="Helical" evidence="7">
    <location>
        <begin position="2090"/>
        <end position="2112"/>
    </location>
</feature>
<dbReference type="Gene3D" id="2.10.25.10">
    <property type="entry name" value="Laminin"/>
    <property type="match status" value="4"/>
</dbReference>
<dbReference type="Pfam" id="PF00094">
    <property type="entry name" value="VWD"/>
    <property type="match status" value="4"/>
</dbReference>
<dbReference type="InterPro" id="IPR014853">
    <property type="entry name" value="VWF/SSPO/ZAN-like_Cys-rich_dom"/>
</dbReference>
<keyword evidence="2" id="KW-0677">Repeat</keyword>
<dbReference type="CDD" id="cd00063">
    <property type="entry name" value="FN3"/>
    <property type="match status" value="4"/>
</dbReference>
<evidence type="ECO:0000256" key="4">
    <source>
        <dbReference type="ARBA" id="ARBA00023180"/>
    </source>
</evidence>
<dbReference type="InterPro" id="IPR003961">
    <property type="entry name" value="FN3_dom"/>
</dbReference>